<dbReference type="NCBIfam" id="TIGR00787">
    <property type="entry name" value="dctP"/>
    <property type="match status" value="1"/>
</dbReference>
<evidence type="ECO:0000256" key="1">
    <source>
        <dbReference type="ARBA" id="ARBA00004196"/>
    </source>
</evidence>
<dbReference type="InterPro" id="IPR004682">
    <property type="entry name" value="TRAP_DctP"/>
</dbReference>
<dbReference type="AlphaFoldDB" id="A0A173YQF0"/>
<comment type="similarity">
    <text evidence="2">Belongs to the bacterial solute-binding protein 7 family.</text>
</comment>
<dbReference type="PIRSF" id="PIRSF006470">
    <property type="entry name" value="DctB"/>
    <property type="match status" value="1"/>
</dbReference>
<dbReference type="CDD" id="cd13603">
    <property type="entry name" value="PBP2_TRAP_Siap_TeaA_like"/>
    <property type="match status" value="1"/>
</dbReference>
<evidence type="ECO:0000256" key="5">
    <source>
        <dbReference type="SAM" id="SignalP"/>
    </source>
</evidence>
<proteinExistence type="inferred from homology"/>
<dbReference type="PANTHER" id="PTHR33376">
    <property type="match status" value="1"/>
</dbReference>
<name>A0A173YQF0_9FIRM</name>
<comment type="subcellular location">
    <subcellularLocation>
        <location evidence="1">Cell envelope</location>
    </subcellularLocation>
</comment>
<dbReference type="EMBL" id="CYYV01000002">
    <property type="protein sequence ID" value="CUN66392.1"/>
    <property type="molecule type" value="Genomic_DNA"/>
</dbReference>
<dbReference type="RefSeq" id="WP_055226281.1">
    <property type="nucleotide sequence ID" value="NZ_CAXSRP010000008.1"/>
</dbReference>
<dbReference type="Proteomes" id="UP000095706">
    <property type="component" value="Unassembled WGS sequence"/>
</dbReference>
<dbReference type="NCBIfam" id="NF037995">
    <property type="entry name" value="TRAP_S1"/>
    <property type="match status" value="1"/>
</dbReference>
<sequence length="343" mass="38392">MKKMTKNKKLFRTATVLAVVVALGASLAGCGSSEGETTQRYSWPLATASPEDTVTQIFAEKFAEEISELSDGKMKIQVYANSTLGGDRDLLETCADGDIPFVVQNTAPQVSFMGDLAVFDLPCVFDSLDECREKIDNPEFYDLISNVYTEGGYHLLGMADQGFRVMSTNKPVYSFSDFKGQKIRTMENSYHLAFWKAIGANPTPMSFSEVYIGLQQHTIDAQENPYEVIVSNNLYEQQDYVVETNHLPHLISLIVNDDFFKDLSEDEQEIMTEAAKIATEYAREQSDARIVDKIAKIEESGTKILTLDDQTRADIREASQSVYESIKENIDPAIYNAYMDGIE</sequence>
<dbReference type="Pfam" id="PF03480">
    <property type="entry name" value="DctP"/>
    <property type="match status" value="1"/>
</dbReference>
<dbReference type="InterPro" id="IPR018389">
    <property type="entry name" value="DctP_fam"/>
</dbReference>
<dbReference type="Gene3D" id="3.40.190.170">
    <property type="entry name" value="Bacterial extracellular solute-binding protein, family 7"/>
    <property type="match status" value="1"/>
</dbReference>
<feature type="chain" id="PRO_5039694470" evidence="5">
    <location>
        <begin position="29"/>
        <end position="343"/>
    </location>
</feature>
<keyword evidence="3" id="KW-0813">Transport</keyword>
<reference evidence="6 7" key="1">
    <citation type="submission" date="2015-09" db="EMBL/GenBank/DDBJ databases">
        <authorList>
            <consortium name="Pathogen Informatics"/>
        </authorList>
    </citation>
    <scope>NUCLEOTIDE SEQUENCE [LARGE SCALE GENOMIC DNA]</scope>
    <source>
        <strain evidence="6 7">2789STDY5608849</strain>
    </source>
</reference>
<accession>A0A173YQF0</accession>
<dbReference type="InterPro" id="IPR038404">
    <property type="entry name" value="TRAP_DctP_sf"/>
</dbReference>
<dbReference type="GO" id="GO:0055085">
    <property type="term" value="P:transmembrane transport"/>
    <property type="evidence" value="ECO:0007669"/>
    <property type="project" value="InterPro"/>
</dbReference>
<evidence type="ECO:0000313" key="6">
    <source>
        <dbReference type="EMBL" id="CUN66392.1"/>
    </source>
</evidence>
<dbReference type="PROSITE" id="PS51257">
    <property type="entry name" value="PROKAR_LIPOPROTEIN"/>
    <property type="match status" value="1"/>
</dbReference>
<evidence type="ECO:0000256" key="3">
    <source>
        <dbReference type="ARBA" id="ARBA00022448"/>
    </source>
</evidence>
<feature type="signal peptide" evidence="5">
    <location>
        <begin position="1"/>
        <end position="28"/>
    </location>
</feature>
<organism evidence="6 7">
    <name type="scientific">Fusicatenibacter saccharivorans</name>
    <dbReference type="NCBI Taxonomy" id="1150298"/>
    <lineage>
        <taxon>Bacteria</taxon>
        <taxon>Bacillati</taxon>
        <taxon>Bacillota</taxon>
        <taxon>Clostridia</taxon>
        <taxon>Lachnospirales</taxon>
        <taxon>Lachnospiraceae</taxon>
        <taxon>Fusicatenibacter</taxon>
    </lineage>
</organism>
<evidence type="ECO:0000256" key="4">
    <source>
        <dbReference type="ARBA" id="ARBA00022729"/>
    </source>
</evidence>
<protein>
    <submittedName>
        <fullName evidence="6">Neu5Ac-binding protein</fullName>
    </submittedName>
</protein>
<dbReference type="PANTHER" id="PTHR33376:SF4">
    <property type="entry name" value="SIALIC ACID-BINDING PERIPLASMIC PROTEIN SIAP"/>
    <property type="match status" value="1"/>
</dbReference>
<evidence type="ECO:0000313" key="7">
    <source>
        <dbReference type="Proteomes" id="UP000095706"/>
    </source>
</evidence>
<gene>
    <name evidence="6" type="primary">siaP</name>
    <name evidence="6" type="ORF">ERS852406_00513</name>
</gene>
<keyword evidence="4 5" id="KW-0732">Signal</keyword>
<evidence type="ECO:0000256" key="2">
    <source>
        <dbReference type="ARBA" id="ARBA00009023"/>
    </source>
</evidence>
<dbReference type="GO" id="GO:0030288">
    <property type="term" value="C:outer membrane-bounded periplasmic space"/>
    <property type="evidence" value="ECO:0007669"/>
    <property type="project" value="InterPro"/>
</dbReference>